<feature type="domain" description="Glycogen debranching enzyme bacterial and archaeal type N-terminal" evidence="2">
    <location>
        <begin position="21"/>
        <end position="247"/>
    </location>
</feature>
<dbReference type="PROSITE" id="PS51257">
    <property type="entry name" value="PROKAR_LIPOPROTEIN"/>
    <property type="match status" value="1"/>
</dbReference>
<evidence type="ECO:0000313" key="4">
    <source>
        <dbReference type="Proteomes" id="UP000595897"/>
    </source>
</evidence>
<dbReference type="AlphaFoldDB" id="A0A7R7ENK0"/>
<evidence type="ECO:0000313" key="3">
    <source>
        <dbReference type="EMBL" id="BCN32139.1"/>
    </source>
</evidence>
<dbReference type="EMBL" id="AP024169">
    <property type="protein sequence ID" value="BCN32139.1"/>
    <property type="molecule type" value="Genomic_DNA"/>
</dbReference>
<accession>A0A7R7ENK0</accession>
<dbReference type="KEGG" id="ahb:bsdtb5_34340"/>
<feature type="domain" description="Glycogen debranching enzyme C-terminal" evidence="1">
    <location>
        <begin position="324"/>
        <end position="555"/>
    </location>
</feature>
<protein>
    <recommendedName>
        <fullName evidence="5">Glycogen debranching protein</fullName>
    </recommendedName>
</protein>
<reference evidence="3 4" key="1">
    <citation type="submission" date="2020-11" db="EMBL/GenBank/DDBJ databases">
        <title>Draft genome sequencing of a Lachnospiraceae strain isolated from anoxic soil subjected to BSD treatment.</title>
        <authorList>
            <person name="Uek A."/>
            <person name="Tonouchi A."/>
        </authorList>
    </citation>
    <scope>NUCLEOTIDE SEQUENCE [LARGE SCALE GENOMIC DNA]</scope>
    <source>
        <strain evidence="3 4">TB5</strain>
    </source>
</reference>
<dbReference type="InterPro" id="IPR010401">
    <property type="entry name" value="AGL/Gdb1"/>
</dbReference>
<dbReference type="Gene3D" id="1.50.10.10">
    <property type="match status" value="1"/>
</dbReference>
<keyword evidence="4" id="KW-1185">Reference proteome</keyword>
<name>A0A7R7ENK0_9FIRM</name>
<dbReference type="RefSeq" id="WP_271713209.1">
    <property type="nucleotide sequence ID" value="NZ_AP024169.1"/>
</dbReference>
<dbReference type="Proteomes" id="UP000595897">
    <property type="component" value="Chromosome"/>
</dbReference>
<dbReference type="InterPro" id="IPR008928">
    <property type="entry name" value="6-hairpin_glycosidase_sf"/>
</dbReference>
<dbReference type="PANTHER" id="PTHR10569">
    <property type="entry name" value="GLYCOGEN DEBRANCHING ENZYME"/>
    <property type="match status" value="1"/>
</dbReference>
<gene>
    <name evidence="3" type="ORF">bsdtb5_34340</name>
</gene>
<feature type="domain" description="Glycogen debranching enzyme C-terminal" evidence="1">
    <location>
        <begin position="605"/>
        <end position="791"/>
    </location>
</feature>
<dbReference type="InterPro" id="IPR024742">
    <property type="entry name" value="Glycogen_debranch_N"/>
</dbReference>
<dbReference type="InterPro" id="IPR012341">
    <property type="entry name" value="6hp_glycosidase-like_sf"/>
</dbReference>
<evidence type="ECO:0008006" key="5">
    <source>
        <dbReference type="Google" id="ProtNLM"/>
    </source>
</evidence>
<dbReference type="GO" id="GO:0004134">
    <property type="term" value="F:4-alpha-glucanotransferase activity"/>
    <property type="evidence" value="ECO:0007669"/>
    <property type="project" value="InterPro"/>
</dbReference>
<evidence type="ECO:0000259" key="1">
    <source>
        <dbReference type="Pfam" id="PF06202"/>
    </source>
</evidence>
<proteinExistence type="predicted"/>
<dbReference type="GO" id="GO:0005980">
    <property type="term" value="P:glycogen catabolic process"/>
    <property type="evidence" value="ECO:0007669"/>
    <property type="project" value="InterPro"/>
</dbReference>
<dbReference type="Pfam" id="PF12439">
    <property type="entry name" value="GDE_N"/>
    <property type="match status" value="1"/>
</dbReference>
<dbReference type="Pfam" id="PF06202">
    <property type="entry name" value="GDE_C"/>
    <property type="match status" value="2"/>
</dbReference>
<organism evidence="3 4">
    <name type="scientific">Anaeromicropila herbilytica</name>
    <dbReference type="NCBI Taxonomy" id="2785025"/>
    <lineage>
        <taxon>Bacteria</taxon>
        <taxon>Bacillati</taxon>
        <taxon>Bacillota</taxon>
        <taxon>Clostridia</taxon>
        <taxon>Lachnospirales</taxon>
        <taxon>Lachnospiraceae</taxon>
        <taxon>Anaeromicropila</taxon>
    </lineage>
</organism>
<evidence type="ECO:0000259" key="2">
    <source>
        <dbReference type="Pfam" id="PF12439"/>
    </source>
</evidence>
<dbReference type="PANTHER" id="PTHR10569:SF2">
    <property type="entry name" value="GLYCOGEN DEBRANCHING ENZYME"/>
    <property type="match status" value="1"/>
</dbReference>
<dbReference type="GO" id="GO:0004135">
    <property type="term" value="F:amylo-alpha-1,6-glucosidase activity"/>
    <property type="evidence" value="ECO:0007669"/>
    <property type="project" value="InterPro"/>
</dbReference>
<dbReference type="InterPro" id="IPR032790">
    <property type="entry name" value="GDE_C"/>
</dbReference>
<dbReference type="SUPFAM" id="SSF48208">
    <property type="entry name" value="Six-hairpin glycosidases"/>
    <property type="match status" value="1"/>
</dbReference>
<sequence>MGISYKLGRSNYRNFHEGLEKEWLLTNGIGGFACLSIIGARNRIYSSYLIASLRPPMDRKLILANIYESITIGDKEYDFATQEYNGNIREGQKYLTRFELDIVPTYCYEVEDVKIKKTISMEYGTNSVVVCYEIQNGSSKAKMNLTPLFNYRNPGEASERSTLLFKTIVHKKELKLYPIADSNYEIVFYTSEGEYYDRGQKPVSMATPNYIIDENQVCYIDRRNGFLGVDNQYTPYDVIIDLEAFETKRFYVKCELKECNHKEDDYEMSQGLGSHIRIQVQKEENEYIYNCKDGFEVIKEYKKRLLDYIERIPDSDSFIKMLTIAADQYIVERESTGLKTILAGYPWFSDWGRDTMIAMQGLTLATRRYEDARGILESFSRYIKEGMVPNVFPQDAKEDPMYNTIDASLWYFIAVYQYLQATGGKEDYEFIRVKIYPYLKEIIEAYQNGTKYEIGMDKDCLIKGGSNLDQLTWMDVRVGEIVVTPRHGKAVEINALWYNALQIMNDLTVYYGENNTRYLEIAKKVKQSFVEKFWNEQSGCLYDVIEEKMIEKQQISKEITSQGNKNRETTNCDANKENRHQEYTNRENMDKENIYKENIDKEIIDREDINRKNIGYVNQDITDKEYINKKNITTNNISEGNIEIVEIKDNKIRPNQIYAVSLPFSILDKEKEMSVVEVVHKHLYTPYGIRSLALLEEGYKGEYIGKLINRDMAYHMGTAWGFLMGGFIEAYLKVHNHNEKAVLRAKEMCEYFEDHMQDGCINQIAEIFDGNSPTTGRGCFAQAWSVGEILRVYTNDIYPYLPKDK</sequence>